<dbReference type="InterPro" id="IPR013783">
    <property type="entry name" value="Ig-like_fold"/>
</dbReference>
<dbReference type="FunFam" id="3.80.10.10:FF:000041">
    <property type="entry name" value="LRR receptor-like serine/threonine-protein kinase ERECTA"/>
    <property type="match status" value="1"/>
</dbReference>
<dbReference type="CDD" id="cd14948">
    <property type="entry name" value="BACON"/>
    <property type="match status" value="3"/>
</dbReference>
<dbReference type="Gene3D" id="2.60.40.10">
    <property type="entry name" value="Immunoglobulins"/>
    <property type="match status" value="3"/>
</dbReference>
<evidence type="ECO:0000256" key="3">
    <source>
        <dbReference type="ARBA" id="ARBA00022737"/>
    </source>
</evidence>
<keyword evidence="1" id="KW-0433">Leucine-rich repeat</keyword>
<dbReference type="PANTHER" id="PTHR47988">
    <property type="entry name" value="SOMATIC EMBRYOGENESIS RECEPTOR KINASE 1"/>
    <property type="match status" value="1"/>
</dbReference>
<dbReference type="Pfam" id="PF00560">
    <property type="entry name" value="LRR_1"/>
    <property type="match status" value="1"/>
</dbReference>
<feature type="domain" description="BACON" evidence="4">
    <location>
        <begin position="62"/>
        <end position="99"/>
    </location>
</feature>
<name>A0AAJ5W3G5_9SPHI</name>
<dbReference type="Pfam" id="PF19190">
    <property type="entry name" value="BACON_2"/>
    <property type="match status" value="1"/>
</dbReference>
<feature type="domain" description="BACON" evidence="4">
    <location>
        <begin position="225"/>
        <end position="276"/>
    </location>
</feature>
<dbReference type="InterPro" id="IPR024361">
    <property type="entry name" value="BACON"/>
</dbReference>
<feature type="domain" description="BACON" evidence="5">
    <location>
        <begin position="117"/>
        <end position="172"/>
    </location>
</feature>
<dbReference type="AlphaFoldDB" id="A0AAJ5W3G5"/>
<protein>
    <submittedName>
        <fullName evidence="6">BACON domain-containing carbohydrate-binding protein</fullName>
    </submittedName>
</protein>
<proteinExistence type="predicted"/>
<keyword evidence="3" id="KW-0677">Repeat</keyword>
<dbReference type="InterPro" id="IPR001611">
    <property type="entry name" value="Leu-rich_rpt"/>
</dbReference>
<sequence length="519" mass="55368">MMKKKIFIFAALLTILFCCKKKDNIKPEEPVSIVGADQLAATSKPSSLSFPVSSTVELKLFSDAAWCKPTKVGDSVKLAVDENKALDKRTAKIVVSASVGLYAKIVYVVQDGGPPYLTIDQKEAQYDEMGRTDSVKVNSNLDWAPSSNADWCAATKENGKLVVKVRQSFQLTKRQAIVTIKKDPYTLVQTFTVNQDAASFGVDKDGFSFPVAGGSDQTRVVATGAWTATSNAAWCKAVQSGTNVIITADPNTGRPRTAEISISSGAKVAKIIVTQAGYTGLELDQQALVALYNSAGGAAWTTTWNLNTTVSSAWKGITIATVNGESRVTGLNLGTNNLVGTLPDKLGQLTELKNLVLNNNLLTGGLPASIANLTNLTEISLQVNPGFFNGPVPTSISQLKQLAVLNLNTTGLTGAFPTWISNLSNLNTLVFSNNKLDGEMPAQVTDLKLLRTFQSHSNNLSGSLPVGFGTVANLGSFEVKNNRFTGAIPADLKSHLKWSTFNLANICPQQTGYGFTNCN</sequence>
<evidence type="ECO:0000313" key="6">
    <source>
        <dbReference type="EMBL" id="WEK17813.1"/>
    </source>
</evidence>
<dbReference type="Pfam" id="PF13004">
    <property type="entry name" value="BACON"/>
    <property type="match status" value="2"/>
</dbReference>
<evidence type="ECO:0000256" key="1">
    <source>
        <dbReference type="ARBA" id="ARBA00022614"/>
    </source>
</evidence>
<evidence type="ECO:0000259" key="4">
    <source>
        <dbReference type="Pfam" id="PF13004"/>
    </source>
</evidence>
<dbReference type="Proteomes" id="UP001214530">
    <property type="component" value="Chromosome"/>
</dbReference>
<dbReference type="InterPro" id="IPR032675">
    <property type="entry name" value="LRR_dom_sf"/>
</dbReference>
<gene>
    <name evidence="6" type="ORF">P0Y49_13495</name>
</gene>
<accession>A0AAJ5W3G5</accession>
<dbReference type="SUPFAM" id="SSF52058">
    <property type="entry name" value="L domain-like"/>
    <property type="match status" value="1"/>
</dbReference>
<dbReference type="EMBL" id="CP119313">
    <property type="protein sequence ID" value="WEK17813.1"/>
    <property type="molecule type" value="Genomic_DNA"/>
</dbReference>
<keyword evidence="2" id="KW-0732">Signal</keyword>
<evidence type="ECO:0000259" key="5">
    <source>
        <dbReference type="Pfam" id="PF19190"/>
    </source>
</evidence>
<dbReference type="Gene3D" id="3.80.10.10">
    <property type="entry name" value="Ribonuclease Inhibitor"/>
    <property type="match status" value="2"/>
</dbReference>
<reference evidence="6" key="1">
    <citation type="submission" date="2023-03" db="EMBL/GenBank/DDBJ databases">
        <title>Andean soil-derived lignocellulolytic bacterial consortium as a source of novel taxa and putative plastic-active enzymes.</title>
        <authorList>
            <person name="Diaz-Garcia L."/>
            <person name="Chuvochina M."/>
            <person name="Feuerriegel G."/>
            <person name="Bunk B."/>
            <person name="Sproer C."/>
            <person name="Streit W.R."/>
            <person name="Rodriguez L.M."/>
            <person name="Overmann J."/>
            <person name="Jimenez D.J."/>
        </authorList>
    </citation>
    <scope>NUCLEOTIDE SEQUENCE</scope>
    <source>
        <strain evidence="6">MAG 3858</strain>
    </source>
</reference>
<evidence type="ECO:0000256" key="2">
    <source>
        <dbReference type="ARBA" id="ARBA00022729"/>
    </source>
</evidence>
<organism evidence="6 7">
    <name type="scientific">Candidatus Pedobacter colombiensis</name>
    <dbReference type="NCBI Taxonomy" id="3121371"/>
    <lineage>
        <taxon>Bacteria</taxon>
        <taxon>Pseudomonadati</taxon>
        <taxon>Bacteroidota</taxon>
        <taxon>Sphingobacteriia</taxon>
        <taxon>Sphingobacteriales</taxon>
        <taxon>Sphingobacteriaceae</taxon>
        <taxon>Pedobacter</taxon>
    </lineage>
</organism>
<evidence type="ECO:0000313" key="7">
    <source>
        <dbReference type="Proteomes" id="UP001214530"/>
    </source>
</evidence>